<dbReference type="Proteomes" id="UP001597201">
    <property type="component" value="Unassembled WGS sequence"/>
</dbReference>
<dbReference type="EMBL" id="JBHTMY010000002">
    <property type="protein sequence ID" value="MFD1315340.1"/>
    <property type="molecule type" value="Genomic_DNA"/>
</dbReference>
<reference evidence="2" key="1">
    <citation type="journal article" date="2019" name="Int. J. Syst. Evol. Microbiol.">
        <title>The Global Catalogue of Microorganisms (GCM) 10K type strain sequencing project: providing services to taxonomists for standard genome sequencing and annotation.</title>
        <authorList>
            <consortium name="The Broad Institute Genomics Platform"/>
            <consortium name="The Broad Institute Genome Sequencing Center for Infectious Disease"/>
            <person name="Wu L."/>
            <person name="Ma J."/>
        </authorList>
    </citation>
    <scope>NUCLEOTIDE SEQUENCE [LARGE SCALE GENOMIC DNA]</scope>
    <source>
        <strain evidence="2">CCUG 61485</strain>
    </source>
</reference>
<organism evidence="1 2">
    <name type="scientific">Namhaeicola litoreus</name>
    <dbReference type="NCBI Taxonomy" id="1052145"/>
    <lineage>
        <taxon>Bacteria</taxon>
        <taxon>Pseudomonadati</taxon>
        <taxon>Bacteroidota</taxon>
        <taxon>Flavobacteriia</taxon>
        <taxon>Flavobacteriales</taxon>
        <taxon>Flavobacteriaceae</taxon>
        <taxon>Namhaeicola</taxon>
    </lineage>
</organism>
<gene>
    <name evidence="1" type="ORF">ACFQ39_06895</name>
</gene>
<proteinExistence type="predicted"/>
<protein>
    <recommendedName>
        <fullName evidence="3">Arylsulfatase</fullName>
    </recommendedName>
</protein>
<name>A0ABW3Y375_9FLAO</name>
<evidence type="ECO:0000313" key="2">
    <source>
        <dbReference type="Proteomes" id="UP001597201"/>
    </source>
</evidence>
<evidence type="ECO:0008006" key="3">
    <source>
        <dbReference type="Google" id="ProtNLM"/>
    </source>
</evidence>
<comment type="caution">
    <text evidence="1">The sequence shown here is derived from an EMBL/GenBank/DDBJ whole genome shotgun (WGS) entry which is preliminary data.</text>
</comment>
<accession>A0ABW3Y375</accession>
<evidence type="ECO:0000313" key="1">
    <source>
        <dbReference type="EMBL" id="MFD1315340.1"/>
    </source>
</evidence>
<dbReference type="RefSeq" id="WP_377177396.1">
    <property type="nucleotide sequence ID" value="NZ_JBHTMY010000002.1"/>
</dbReference>
<keyword evidence="2" id="KW-1185">Reference proteome</keyword>
<sequence>MIAFLHTSDIHIPKFDDLVKKFNSKIEVQHFVNAEILASALVNGKTDHETFCAEVEKIKASKPKLIICTCSTYGGECDDMEGIERIDLPIAKYLVKNYRRIALAYTALSTKKTSEDLLLKSAEQLHKTIEIVPCDCSDAWPFYESNDFENYGLVIAEKIRTIAPKVDVVFLAQASMEVAKQHLKGLSQNVYSSPEFGIKTFLHNFDLI</sequence>